<dbReference type="Pfam" id="PF11028">
    <property type="entry name" value="TMEM260-like"/>
    <property type="match status" value="1"/>
</dbReference>
<sequence>MLSDFINKKSVGFSLIVFLALLVYYLTLTPTMFWIDAAIYLTTIKEFGIAYPPGFPLYIIVAKLWSFLPLPGFNFAQKINFLSSVFAGLTAGFLYLTIRKLFENNFSFFGRVIIPSDSKPQNRHLINAIAFFSALIFAFSHSLWYQATYSEVYTFHAFLAVLIIYFLVFFAKEGEIKAGLNARQKKFLFGVFLFYGLTFANHPMTVGFLPLSIWLIFSLKKAIPANKKFFIFLALVFLFSGFLPYVYIPFRSLQNPVMDWGNPENLKNFINHAAARHWTGQSNLFVLFDRKFFENLGNWLSLTYHQFYSIGIAFILTGVIYLFFKSRRIFNFLLSMILGAAFWGVVYITGEYESWLIPTYIVMAIFLAGGFYLFSSWILNLRLGRLNFLSKAAMAALLIFLTLSNLKNNWLTMDRSANFYPEEAGHNILKSVEDGSIVISEAGAALNSIIYNQMILGEKSDVIFIHRNSFWAPWMRQNLKKYEKEKGLFLPDLDISEENLKDKKKQSEFNNSYLEAFIRGNLNKFKIYTVMPDVFEEIKIIPAGFGYKYSFRDKEPNVDDWNFDFKISKFCDLSWLFKKECFETGMDMDNGKNYYQPPDVQIQSNKEFNEIRAGYASSYKNLADIFSFQKKFSEAAYYYERAVNLLNENFTEEQKFDIRMRLGVSLLNGRQYKKALDYFNDLNNRYPNNKEINYFLAAAYKESGMIKEAMGIIMTALKIDQNDKDFQSLLGIIIKEKGGEAIKYLSPENPAK</sequence>
<keyword evidence="1" id="KW-0802">TPR repeat</keyword>
<dbReference type="EMBL" id="LCAK01000001">
    <property type="protein sequence ID" value="KKR89128.1"/>
    <property type="molecule type" value="Genomic_DNA"/>
</dbReference>
<feature type="transmembrane region" description="Helical" evidence="2">
    <location>
        <begin position="386"/>
        <end position="406"/>
    </location>
</feature>
<feature type="transmembrane region" description="Helical" evidence="2">
    <location>
        <begin position="12"/>
        <end position="35"/>
    </location>
</feature>
<feature type="transmembrane region" description="Helical" evidence="2">
    <location>
        <begin position="355"/>
        <end position="374"/>
    </location>
</feature>
<keyword evidence="2" id="KW-0472">Membrane</keyword>
<dbReference type="InterPro" id="IPR019734">
    <property type="entry name" value="TPR_rpt"/>
</dbReference>
<dbReference type="InterPro" id="IPR052724">
    <property type="entry name" value="GT117_domain-containing"/>
</dbReference>
<feature type="transmembrane region" description="Helical" evidence="2">
    <location>
        <begin position="329"/>
        <end position="349"/>
    </location>
</feature>
<comment type="caution">
    <text evidence="3">The sequence shown here is derived from an EMBL/GenBank/DDBJ whole genome shotgun (WGS) entry which is preliminary data.</text>
</comment>
<dbReference type="InterPro" id="IPR011990">
    <property type="entry name" value="TPR-like_helical_dom_sf"/>
</dbReference>
<feature type="transmembrane region" description="Helical" evidence="2">
    <location>
        <begin position="191"/>
        <end position="217"/>
    </location>
</feature>
<feature type="transmembrane region" description="Helical" evidence="2">
    <location>
        <begin position="79"/>
        <end position="98"/>
    </location>
</feature>
<feature type="transmembrane region" description="Helical" evidence="2">
    <location>
        <begin position="229"/>
        <end position="248"/>
    </location>
</feature>
<keyword evidence="2" id="KW-1133">Transmembrane helix</keyword>
<dbReference type="Proteomes" id="UP000033918">
    <property type="component" value="Unassembled WGS sequence"/>
</dbReference>
<gene>
    <name evidence="3" type="ORF">UU38_C0001G0030</name>
</gene>
<dbReference type="SMART" id="SM00028">
    <property type="entry name" value="TPR"/>
    <property type="match status" value="3"/>
</dbReference>
<dbReference type="SUPFAM" id="SSF48452">
    <property type="entry name" value="TPR-like"/>
    <property type="match status" value="1"/>
</dbReference>
<feature type="transmembrane region" description="Helical" evidence="2">
    <location>
        <begin position="152"/>
        <end position="171"/>
    </location>
</feature>
<keyword evidence="2" id="KW-0812">Transmembrane</keyword>
<proteinExistence type="predicted"/>
<dbReference type="PANTHER" id="PTHR16214">
    <property type="entry name" value="TRANSMEMBRANE PROTEIN 260"/>
    <property type="match status" value="1"/>
</dbReference>
<dbReference type="InterPro" id="IPR021280">
    <property type="entry name" value="TMEM260-like"/>
</dbReference>
<dbReference type="Gene3D" id="1.25.40.10">
    <property type="entry name" value="Tetratricopeptide repeat domain"/>
    <property type="match status" value="1"/>
</dbReference>
<evidence type="ECO:0000256" key="2">
    <source>
        <dbReference type="SAM" id="Phobius"/>
    </source>
</evidence>
<evidence type="ECO:0000256" key="1">
    <source>
        <dbReference type="PROSITE-ProRule" id="PRU00339"/>
    </source>
</evidence>
<dbReference type="PROSITE" id="PS50005">
    <property type="entry name" value="TPR"/>
    <property type="match status" value="1"/>
</dbReference>
<evidence type="ECO:0000313" key="4">
    <source>
        <dbReference type="Proteomes" id="UP000033918"/>
    </source>
</evidence>
<reference evidence="3 4" key="1">
    <citation type="journal article" date="2015" name="Nature">
        <title>rRNA introns, odd ribosomes, and small enigmatic genomes across a large radiation of phyla.</title>
        <authorList>
            <person name="Brown C.T."/>
            <person name="Hug L.A."/>
            <person name="Thomas B.C."/>
            <person name="Sharon I."/>
            <person name="Castelle C.J."/>
            <person name="Singh A."/>
            <person name="Wilkins M.J."/>
            <person name="Williams K.H."/>
            <person name="Banfield J.F."/>
        </authorList>
    </citation>
    <scope>NUCLEOTIDE SEQUENCE [LARGE SCALE GENOMIC DNA]</scope>
</reference>
<feature type="repeat" description="TPR" evidence="1">
    <location>
        <begin position="616"/>
        <end position="649"/>
    </location>
</feature>
<feature type="transmembrane region" description="Helical" evidence="2">
    <location>
        <begin position="125"/>
        <end position="145"/>
    </location>
</feature>
<dbReference type="PANTHER" id="PTHR16214:SF3">
    <property type="entry name" value="TRANSMEMBRANE PROTEIN 260"/>
    <property type="match status" value="1"/>
</dbReference>
<feature type="transmembrane region" description="Helical" evidence="2">
    <location>
        <begin position="306"/>
        <end position="324"/>
    </location>
</feature>
<feature type="transmembrane region" description="Helical" evidence="2">
    <location>
        <begin position="55"/>
        <end position="72"/>
    </location>
</feature>
<dbReference type="Pfam" id="PF14559">
    <property type="entry name" value="TPR_19"/>
    <property type="match status" value="1"/>
</dbReference>
<accession>A0A0G0UK35</accession>
<organism evidence="3 4">
    <name type="scientific">Candidatus Wolfebacteria bacterium GW2011_GWB1_41_12</name>
    <dbReference type="NCBI Taxonomy" id="1619006"/>
    <lineage>
        <taxon>Bacteria</taxon>
        <taxon>Candidatus Wolfeibacteriota</taxon>
    </lineage>
</organism>
<dbReference type="AlphaFoldDB" id="A0A0G0UK35"/>
<protein>
    <submittedName>
        <fullName evidence="3">Uncharacterized protein</fullName>
    </submittedName>
</protein>
<dbReference type="PATRIC" id="fig|1619006.3.peg.32"/>
<name>A0A0G0UK35_9BACT</name>
<evidence type="ECO:0000313" key="3">
    <source>
        <dbReference type="EMBL" id="KKR89128.1"/>
    </source>
</evidence>